<feature type="domain" description="Mur ligase C-terminal" evidence="10">
    <location>
        <begin position="311"/>
        <end position="441"/>
    </location>
</feature>
<keyword evidence="6" id="KW-0547">Nucleotide-binding</keyword>
<evidence type="ECO:0000259" key="10">
    <source>
        <dbReference type="Pfam" id="PF02875"/>
    </source>
</evidence>
<dbReference type="Gene3D" id="3.90.190.20">
    <property type="entry name" value="Mur ligase, C-terminal domain"/>
    <property type="match status" value="1"/>
</dbReference>
<dbReference type="PANTHER" id="PTHR43445">
    <property type="entry name" value="UDP-N-ACETYLMURAMATE--L-ALANINE LIGASE-RELATED"/>
    <property type="match status" value="1"/>
</dbReference>
<dbReference type="AlphaFoldDB" id="A0A3B1CD58"/>
<keyword evidence="7" id="KW-0067">ATP-binding</keyword>
<dbReference type="InterPro" id="IPR013221">
    <property type="entry name" value="Mur_ligase_cen"/>
</dbReference>
<evidence type="ECO:0000313" key="12">
    <source>
        <dbReference type="EMBL" id="VAX26162.1"/>
    </source>
</evidence>
<dbReference type="Pfam" id="PF08245">
    <property type="entry name" value="Mur_ligase_M"/>
    <property type="match status" value="1"/>
</dbReference>
<dbReference type="UniPathway" id="UPA00219"/>
<evidence type="ECO:0000256" key="1">
    <source>
        <dbReference type="ARBA" id="ARBA00004496"/>
    </source>
</evidence>
<dbReference type="InterPro" id="IPR036615">
    <property type="entry name" value="Mur_ligase_C_dom_sf"/>
</dbReference>
<keyword evidence="4" id="KW-0963">Cytoplasm</keyword>
<evidence type="ECO:0000256" key="7">
    <source>
        <dbReference type="ARBA" id="ARBA00022840"/>
    </source>
</evidence>
<dbReference type="GO" id="GO:0008763">
    <property type="term" value="F:UDP-N-acetylmuramate-L-alanine ligase activity"/>
    <property type="evidence" value="ECO:0007669"/>
    <property type="project" value="UniProtKB-EC"/>
</dbReference>
<gene>
    <name evidence="12" type="ORF">MNBD_NITROSPIRAE01-1180</name>
</gene>
<dbReference type="InterPro" id="IPR004101">
    <property type="entry name" value="Mur_ligase_C"/>
</dbReference>
<dbReference type="GO" id="GO:0009252">
    <property type="term" value="P:peptidoglycan biosynthetic process"/>
    <property type="evidence" value="ECO:0007669"/>
    <property type="project" value="UniProtKB-UniPathway"/>
</dbReference>
<proteinExistence type="inferred from homology"/>
<organism evidence="12">
    <name type="scientific">hydrothermal vent metagenome</name>
    <dbReference type="NCBI Taxonomy" id="652676"/>
    <lineage>
        <taxon>unclassified sequences</taxon>
        <taxon>metagenomes</taxon>
        <taxon>ecological metagenomes</taxon>
    </lineage>
</organism>
<sequence length="457" mass="50110">MFRKVQHIHFTGIGGAGMSGIAEILLNMKYYVSGSDNAASERTAFLESLGGKIYRGHDARFIKGADVLVYSSAISDDNVEIIAAKEKKIPVIARAEMLAELMRLKYGIAVAGAHGKTTTTTMIATLLSEGQLDPTAVIGGKVNSFDGHAKKGEGDFLVAEADESDGSFLKLSPSIAIVTNLDNEHLDYYQTFENLCATFLDFMNKVPFYGLVIFCADDPILQKMTPQIERRALSYGTSENAELRAKNIVYHPGKSSFEVYFQGEPLGHFELPTPGQHNVLNALAAIAVGIELDLPATVIRDGIAAYSGVQRRFQVQGEREGVLVVDDYAHHPTEILAAIDAAKTGWHVPLLVVFQPHRYTRTRDCFETLATAFEGVDQLILTDIYAAGEAPISGITGETFYKKVCEHRKGQTHFLKNFEDIVQKIKKIAQPDMMLLTLGAGNIWEVGKTFLADTKQD</sequence>
<comment type="catalytic activity">
    <reaction evidence="8">
        <text>UDP-N-acetyl-alpha-D-muramate + L-alanine + ATP = UDP-N-acetyl-alpha-D-muramoyl-L-alanine + ADP + phosphate + H(+)</text>
        <dbReference type="Rhea" id="RHEA:23372"/>
        <dbReference type="ChEBI" id="CHEBI:15378"/>
        <dbReference type="ChEBI" id="CHEBI:30616"/>
        <dbReference type="ChEBI" id="CHEBI:43474"/>
        <dbReference type="ChEBI" id="CHEBI:57972"/>
        <dbReference type="ChEBI" id="CHEBI:70757"/>
        <dbReference type="ChEBI" id="CHEBI:83898"/>
        <dbReference type="ChEBI" id="CHEBI:456216"/>
        <dbReference type="EC" id="6.3.2.8"/>
    </reaction>
</comment>
<evidence type="ECO:0000256" key="2">
    <source>
        <dbReference type="ARBA" id="ARBA00004752"/>
    </source>
</evidence>
<dbReference type="SUPFAM" id="SSF51984">
    <property type="entry name" value="MurCD N-terminal domain"/>
    <property type="match status" value="1"/>
</dbReference>
<dbReference type="InterPro" id="IPR050061">
    <property type="entry name" value="MurCDEF_pg_biosynth"/>
</dbReference>
<evidence type="ECO:0000256" key="6">
    <source>
        <dbReference type="ARBA" id="ARBA00022741"/>
    </source>
</evidence>
<evidence type="ECO:0000256" key="3">
    <source>
        <dbReference type="ARBA" id="ARBA00012211"/>
    </source>
</evidence>
<evidence type="ECO:0000256" key="4">
    <source>
        <dbReference type="ARBA" id="ARBA00022490"/>
    </source>
</evidence>
<dbReference type="Pfam" id="PF01225">
    <property type="entry name" value="Mur_ligase"/>
    <property type="match status" value="1"/>
</dbReference>
<dbReference type="InterPro" id="IPR005758">
    <property type="entry name" value="UDP-N-AcMur_Ala_ligase_MurC"/>
</dbReference>
<dbReference type="Pfam" id="PF02875">
    <property type="entry name" value="Mur_ligase_C"/>
    <property type="match status" value="1"/>
</dbReference>
<dbReference type="Gene3D" id="3.40.1190.10">
    <property type="entry name" value="Mur-like, catalytic domain"/>
    <property type="match status" value="1"/>
</dbReference>
<evidence type="ECO:0000259" key="9">
    <source>
        <dbReference type="Pfam" id="PF01225"/>
    </source>
</evidence>
<dbReference type="SUPFAM" id="SSF53244">
    <property type="entry name" value="MurD-like peptide ligases, peptide-binding domain"/>
    <property type="match status" value="1"/>
</dbReference>
<name>A0A3B1CD58_9ZZZZ</name>
<dbReference type="InterPro" id="IPR000713">
    <property type="entry name" value="Mur_ligase_N"/>
</dbReference>
<comment type="subcellular location">
    <subcellularLocation>
        <location evidence="1">Cytoplasm</location>
    </subcellularLocation>
</comment>
<dbReference type="EMBL" id="UOGF01000007">
    <property type="protein sequence ID" value="VAX26162.1"/>
    <property type="molecule type" value="Genomic_DNA"/>
</dbReference>
<dbReference type="Gene3D" id="3.40.50.720">
    <property type="entry name" value="NAD(P)-binding Rossmann-like Domain"/>
    <property type="match status" value="1"/>
</dbReference>
<evidence type="ECO:0000259" key="11">
    <source>
        <dbReference type="Pfam" id="PF08245"/>
    </source>
</evidence>
<reference evidence="12" key="1">
    <citation type="submission" date="2018-06" db="EMBL/GenBank/DDBJ databases">
        <authorList>
            <person name="Zhirakovskaya E."/>
        </authorList>
    </citation>
    <scope>NUCLEOTIDE SEQUENCE</scope>
</reference>
<feature type="domain" description="Mur ligase N-terminal catalytic" evidence="9">
    <location>
        <begin position="7"/>
        <end position="106"/>
    </location>
</feature>
<dbReference type="GO" id="GO:0005737">
    <property type="term" value="C:cytoplasm"/>
    <property type="evidence" value="ECO:0007669"/>
    <property type="project" value="UniProtKB-SubCell"/>
</dbReference>
<accession>A0A3B1CD58</accession>
<keyword evidence="5 12" id="KW-0436">Ligase</keyword>
<dbReference type="InterPro" id="IPR036565">
    <property type="entry name" value="Mur-like_cat_sf"/>
</dbReference>
<dbReference type="PANTHER" id="PTHR43445:SF3">
    <property type="entry name" value="UDP-N-ACETYLMURAMATE--L-ALANINE LIGASE"/>
    <property type="match status" value="1"/>
</dbReference>
<feature type="domain" description="Mur ligase central" evidence="11">
    <location>
        <begin position="110"/>
        <end position="288"/>
    </location>
</feature>
<dbReference type="EC" id="6.3.2.8" evidence="3"/>
<protein>
    <recommendedName>
        <fullName evidence="3">UDP-N-acetylmuramate--L-alanine ligase</fullName>
        <ecNumber evidence="3">6.3.2.8</ecNumber>
    </recommendedName>
</protein>
<evidence type="ECO:0000256" key="5">
    <source>
        <dbReference type="ARBA" id="ARBA00022598"/>
    </source>
</evidence>
<evidence type="ECO:0000256" key="8">
    <source>
        <dbReference type="ARBA" id="ARBA00047833"/>
    </source>
</evidence>
<dbReference type="HAMAP" id="MF_00046">
    <property type="entry name" value="MurC"/>
    <property type="match status" value="1"/>
</dbReference>
<dbReference type="SUPFAM" id="SSF53623">
    <property type="entry name" value="MurD-like peptide ligases, catalytic domain"/>
    <property type="match status" value="1"/>
</dbReference>
<comment type="pathway">
    <text evidence="2">Cell wall biogenesis; peptidoglycan biosynthesis.</text>
</comment>
<dbReference type="NCBIfam" id="TIGR01082">
    <property type="entry name" value="murC"/>
    <property type="match status" value="1"/>
</dbReference>
<dbReference type="GO" id="GO:0005524">
    <property type="term" value="F:ATP binding"/>
    <property type="evidence" value="ECO:0007669"/>
    <property type="project" value="UniProtKB-KW"/>
</dbReference>